<reference evidence="2" key="2">
    <citation type="submission" date="2015-03" db="UniProtKB">
        <authorList>
            <consortium name="EnsemblPlants"/>
        </authorList>
    </citation>
    <scope>IDENTIFICATION</scope>
</reference>
<feature type="compositionally biased region" description="Pro residues" evidence="1">
    <location>
        <begin position="183"/>
        <end position="198"/>
    </location>
</feature>
<dbReference type="AlphaFoldDB" id="A0A0D3HE21"/>
<accession>A0A0D3HE21</accession>
<protein>
    <submittedName>
        <fullName evidence="2">Uncharacterized protein</fullName>
    </submittedName>
</protein>
<feature type="compositionally biased region" description="Basic residues" evidence="1">
    <location>
        <begin position="167"/>
        <end position="180"/>
    </location>
</feature>
<dbReference type="STRING" id="65489.A0A0D3HE21"/>
<sequence length="350" mass="37281">MATGLGEDGRESSDGCRSRANKLAGAAFSLFMRCRTVVTSPPPATHACSRVAAVDALFHSVVGRCRRRRVAPRACAAPLGLEHRGVVRAWTTTRSRRVTRGGRPKELQFRRPPPGKLRLRRRPHRSAFVSATRHPGSSASASATRCPGSSAFASAACRSGRLRRRCRGPRATHHRGRTRRAIAPPPSPPATTHPPPSPDLMVQVPAPPAPPTPMMGIGSTVAVQGSVAAAAAAATAPSSHTVAVMVDCDMYDTLRAEGWVEMETAAAATPARWRGPVARWGVCVSDCPEHELGWGVRIGGTAERNAHRPHVEGFLSFDLGKGGRVQPGLVIAMDGDKRTPALVLRSSWLM</sequence>
<evidence type="ECO:0000313" key="3">
    <source>
        <dbReference type="Proteomes" id="UP000026960"/>
    </source>
</evidence>
<evidence type="ECO:0000256" key="1">
    <source>
        <dbReference type="SAM" id="MobiDB-lite"/>
    </source>
</evidence>
<name>A0A0D3HE21_9ORYZ</name>
<dbReference type="EnsemblPlants" id="OBART10G11230.1">
    <property type="protein sequence ID" value="OBART10G11230.1"/>
    <property type="gene ID" value="OBART10G11230"/>
</dbReference>
<dbReference type="PANTHER" id="PTHR35097">
    <property type="entry name" value="GDSL ESTERASE/LIPASE"/>
    <property type="match status" value="1"/>
</dbReference>
<feature type="region of interest" description="Disordered" evidence="1">
    <location>
        <begin position="167"/>
        <end position="198"/>
    </location>
</feature>
<dbReference type="Gramene" id="OBART10G11230.1">
    <property type="protein sequence ID" value="OBART10G11230.1"/>
    <property type="gene ID" value="OBART10G11230"/>
</dbReference>
<dbReference type="PANTHER" id="PTHR35097:SF2">
    <property type="entry name" value="OS10G0438300 PROTEIN"/>
    <property type="match status" value="1"/>
</dbReference>
<dbReference type="Proteomes" id="UP000026960">
    <property type="component" value="Chromosome 10"/>
</dbReference>
<dbReference type="PaxDb" id="65489-OBART10G11230.1"/>
<proteinExistence type="predicted"/>
<reference evidence="2" key="1">
    <citation type="journal article" date="2009" name="Rice">
        <title>De Novo Next Generation Sequencing of Plant Genomes.</title>
        <authorList>
            <person name="Rounsley S."/>
            <person name="Marri P.R."/>
            <person name="Yu Y."/>
            <person name="He R."/>
            <person name="Sisneros N."/>
            <person name="Goicoechea J.L."/>
            <person name="Lee S.J."/>
            <person name="Angelova A."/>
            <person name="Kudrna D."/>
            <person name="Luo M."/>
            <person name="Affourtit J."/>
            <person name="Desany B."/>
            <person name="Knight J."/>
            <person name="Niazi F."/>
            <person name="Egholm M."/>
            <person name="Wing R.A."/>
        </authorList>
    </citation>
    <scope>NUCLEOTIDE SEQUENCE [LARGE SCALE GENOMIC DNA]</scope>
    <source>
        <strain evidence="2">cv. IRGC 105608</strain>
    </source>
</reference>
<evidence type="ECO:0000313" key="2">
    <source>
        <dbReference type="EnsemblPlants" id="OBART10G11230.1"/>
    </source>
</evidence>
<dbReference type="eggNOG" id="ENOG502QPNU">
    <property type="taxonomic scope" value="Eukaryota"/>
</dbReference>
<feature type="region of interest" description="Disordered" evidence="1">
    <location>
        <begin position="96"/>
        <end position="119"/>
    </location>
</feature>
<dbReference type="HOGENOM" id="CLU_793152_0_0_1"/>
<organism evidence="2">
    <name type="scientific">Oryza barthii</name>
    <dbReference type="NCBI Taxonomy" id="65489"/>
    <lineage>
        <taxon>Eukaryota</taxon>
        <taxon>Viridiplantae</taxon>
        <taxon>Streptophyta</taxon>
        <taxon>Embryophyta</taxon>
        <taxon>Tracheophyta</taxon>
        <taxon>Spermatophyta</taxon>
        <taxon>Magnoliopsida</taxon>
        <taxon>Liliopsida</taxon>
        <taxon>Poales</taxon>
        <taxon>Poaceae</taxon>
        <taxon>BOP clade</taxon>
        <taxon>Oryzoideae</taxon>
        <taxon>Oryzeae</taxon>
        <taxon>Oryzinae</taxon>
        <taxon>Oryza</taxon>
    </lineage>
</organism>
<keyword evidence="3" id="KW-1185">Reference proteome</keyword>